<dbReference type="InterPro" id="IPR006531">
    <property type="entry name" value="Gp5/Vgr_OB"/>
</dbReference>
<dbReference type="AlphaFoldDB" id="A0A1M6B7Z3"/>
<dbReference type="InterPro" id="IPR013046">
    <property type="entry name" value="GpV/Gp45"/>
</dbReference>
<name>A0A1M6B7Z3_9VIBR</name>
<dbReference type="Gene3D" id="2.40.50.230">
    <property type="entry name" value="Gp5 N-terminal domain"/>
    <property type="match status" value="1"/>
</dbReference>
<dbReference type="RefSeq" id="WP_073605342.1">
    <property type="nucleotide sequence ID" value="NZ_FQXZ01000040.1"/>
</dbReference>
<keyword evidence="3" id="KW-1185">Reference proteome</keyword>
<organism evidence="2 3">
    <name type="scientific">Vibrio aerogenes CECT 7868</name>
    <dbReference type="NCBI Taxonomy" id="1216006"/>
    <lineage>
        <taxon>Bacteria</taxon>
        <taxon>Pseudomonadati</taxon>
        <taxon>Pseudomonadota</taxon>
        <taxon>Gammaproteobacteria</taxon>
        <taxon>Vibrionales</taxon>
        <taxon>Vibrionaceae</taxon>
        <taxon>Vibrio</taxon>
    </lineage>
</organism>
<dbReference type="Gene3D" id="6.20.150.10">
    <property type="match status" value="1"/>
</dbReference>
<sequence>MESYRISELERQLHGLIRLCTVTELGDNGQVKVQDGELNSTWLDRAVDRAGDNRSWHPLDVGEQVVVLCPSGDLTLGIIIASLYQEKHPAPSSNKELESKVFKDGSVISYDRNAHQYLIDIKGADATVDVVSAGTLNIKTSKNIQVQTSADAKVSAQGHVNVSASKIALNGGSPCVTTAHICHFTGKPHGDGSRTVTAGK</sequence>
<dbReference type="EMBL" id="FQXZ01000040">
    <property type="protein sequence ID" value="SHI44846.1"/>
    <property type="molecule type" value="Genomic_DNA"/>
</dbReference>
<dbReference type="Pfam" id="PF04717">
    <property type="entry name" value="Phage_base_V"/>
    <property type="match status" value="1"/>
</dbReference>
<dbReference type="NCBIfam" id="TIGR01644">
    <property type="entry name" value="phage_P2_V"/>
    <property type="match status" value="1"/>
</dbReference>
<gene>
    <name evidence="2" type="ORF">VA7868_03734</name>
</gene>
<dbReference type="InterPro" id="IPR037026">
    <property type="entry name" value="Vgr_OB-fold_dom_sf"/>
</dbReference>
<evidence type="ECO:0000313" key="2">
    <source>
        <dbReference type="EMBL" id="SHI44846.1"/>
    </source>
</evidence>
<proteinExistence type="predicted"/>
<reference evidence="2 3" key="1">
    <citation type="submission" date="2016-11" db="EMBL/GenBank/DDBJ databases">
        <authorList>
            <person name="Jaros S."/>
            <person name="Januszkiewicz K."/>
            <person name="Wedrychowicz H."/>
        </authorList>
    </citation>
    <scope>NUCLEOTIDE SEQUENCE [LARGE SCALE GENOMIC DNA]</scope>
    <source>
        <strain evidence="2 3">CECT 7868</strain>
    </source>
</reference>
<evidence type="ECO:0000313" key="3">
    <source>
        <dbReference type="Proteomes" id="UP000184608"/>
    </source>
</evidence>
<dbReference type="STRING" id="1216006.VA7868_03734"/>
<dbReference type="Proteomes" id="UP000184608">
    <property type="component" value="Unassembled WGS sequence"/>
</dbReference>
<dbReference type="OrthoDB" id="4931325at2"/>
<feature type="domain" description="Gp5/Type VI secretion system Vgr protein OB-fold" evidence="1">
    <location>
        <begin position="20"/>
        <end position="84"/>
    </location>
</feature>
<protein>
    <submittedName>
        <fullName evidence="2">Phage-related baseplate assembly protein</fullName>
    </submittedName>
</protein>
<evidence type="ECO:0000259" key="1">
    <source>
        <dbReference type="Pfam" id="PF04717"/>
    </source>
</evidence>
<accession>A0A1M6B7Z3</accession>